<proteinExistence type="predicted"/>
<dbReference type="OrthoDB" id="5723970at2"/>
<dbReference type="RefSeq" id="WP_021197646.1">
    <property type="nucleotide sequence ID" value="NZ_CP012606.1"/>
</dbReference>
<dbReference type="SUPFAM" id="SSF51735">
    <property type="entry name" value="NAD(P)-binding Rossmann-fold domains"/>
    <property type="match status" value="1"/>
</dbReference>
<dbReference type="Proteomes" id="UP000077927">
    <property type="component" value="Chromosome 2"/>
</dbReference>
<dbReference type="InterPro" id="IPR001509">
    <property type="entry name" value="Epimerase_deHydtase"/>
</dbReference>
<organism evidence="3 5">
    <name type="scientific">Ralstonia insidiosa</name>
    <dbReference type="NCBI Taxonomy" id="190721"/>
    <lineage>
        <taxon>Bacteria</taxon>
        <taxon>Pseudomonadati</taxon>
        <taxon>Pseudomonadota</taxon>
        <taxon>Betaproteobacteria</taxon>
        <taxon>Burkholderiales</taxon>
        <taxon>Burkholderiaceae</taxon>
        <taxon>Ralstonia</taxon>
    </lineage>
</organism>
<reference evidence="3" key="2">
    <citation type="submission" date="2016-06" db="EMBL/GenBank/DDBJ databases">
        <authorList>
            <person name="Kjaerup R.B."/>
            <person name="Dalgaard T.S."/>
            <person name="Juul-Madsen H.R."/>
        </authorList>
    </citation>
    <scope>NUCLEOTIDE SEQUENCE [LARGE SCALE GENOMIC DNA]</scope>
    <source>
        <strain evidence="3">ATCC 49129</strain>
    </source>
</reference>
<dbReference type="Proteomes" id="UP000078572">
    <property type="component" value="Chromosome 2"/>
</dbReference>
<feature type="domain" description="NAD-dependent epimerase/dehydratase" evidence="1">
    <location>
        <begin position="3"/>
        <end position="167"/>
    </location>
</feature>
<dbReference type="STRING" id="190721.ACS15_4332"/>
<evidence type="ECO:0000313" key="2">
    <source>
        <dbReference type="EMBL" id="ANH76494.1"/>
    </source>
</evidence>
<protein>
    <submittedName>
        <fullName evidence="2">NADH(P)-binding family protein</fullName>
    </submittedName>
    <submittedName>
        <fullName evidence="3">Nucleoside-diphosphate sugar epimerase</fullName>
    </submittedName>
</protein>
<dbReference type="EMBL" id="CP012606">
    <property type="protein sequence ID" value="ANH76494.1"/>
    <property type="molecule type" value="Genomic_DNA"/>
</dbReference>
<dbReference type="AlphaFoldDB" id="A0A192A3F2"/>
<dbReference type="PANTHER" id="PTHR48079">
    <property type="entry name" value="PROTEIN YEEZ"/>
    <property type="match status" value="1"/>
</dbReference>
<dbReference type="PATRIC" id="fig|190721.6.peg.4277"/>
<evidence type="ECO:0000313" key="5">
    <source>
        <dbReference type="Proteomes" id="UP000078572"/>
    </source>
</evidence>
<dbReference type="Gene3D" id="3.40.50.720">
    <property type="entry name" value="NAD(P)-binding Rossmann-like Domain"/>
    <property type="match status" value="1"/>
</dbReference>
<dbReference type="InterPro" id="IPR036291">
    <property type="entry name" value="NAD(P)-bd_dom_sf"/>
</dbReference>
<reference evidence="2 4" key="1">
    <citation type="submission" date="2015-09" db="EMBL/GenBank/DDBJ databases">
        <authorList>
            <person name="Xu Y."/>
            <person name="Nagy A."/>
            <person name="Liu N.T."/>
            <person name="Nou X."/>
        </authorList>
    </citation>
    <scope>NUCLEOTIDE SEQUENCE [LARGE SCALE GENOMIC DNA]</scope>
    <source>
        <strain evidence="2 4">FC1138</strain>
    </source>
</reference>
<accession>A0A192A3F2</accession>
<keyword evidence="5" id="KW-1185">Reference proteome</keyword>
<dbReference type="InterPro" id="IPR051783">
    <property type="entry name" value="NAD(P)-dependent_oxidoreduct"/>
</dbReference>
<dbReference type="GO" id="GO:0005737">
    <property type="term" value="C:cytoplasm"/>
    <property type="evidence" value="ECO:0007669"/>
    <property type="project" value="TreeGrafter"/>
</dbReference>
<dbReference type="PANTHER" id="PTHR48079:SF6">
    <property type="entry name" value="NAD(P)-BINDING DOMAIN-CONTAINING PROTEIN-RELATED"/>
    <property type="match status" value="1"/>
</dbReference>
<dbReference type="GeneID" id="61528398"/>
<dbReference type="GO" id="GO:0004029">
    <property type="term" value="F:aldehyde dehydrogenase (NAD+) activity"/>
    <property type="evidence" value="ECO:0007669"/>
    <property type="project" value="TreeGrafter"/>
</dbReference>
<gene>
    <name evidence="3" type="ORF">A9Y76_20395</name>
    <name evidence="2" type="ORF">ACS15_4332</name>
</gene>
<name>A0A192A3F2_9RALS</name>
<sequence>MKILVVGGTGLIGGHAALLLRSQGHTVAIAGRKAPSPGSALADLEFVQGDYIAGTFTKDDLARFDALVFAAGNDIRHVPPGADAAAQAAHWERANSEAVPKFFALARDAGVRRAVLVGSFYSQVAPELIETSPYVRSRHLADERVRALATPDFHVCSVNAPFVVGSVPGLAVPMFEAYTRYAQGMLGPIPVFGPAGGSNFISTQSLSEAISGALLGGESGKAYLVGDENLSFAEYFRAFFRAVGNDRDVPSLDQEHPLLPDLAIYTGRGNTVAYEPDAAETARLGYRRGDIQRTVNEIVSQYPAAA</sequence>
<evidence type="ECO:0000313" key="3">
    <source>
        <dbReference type="EMBL" id="ANJ74909.1"/>
    </source>
</evidence>
<evidence type="ECO:0000259" key="1">
    <source>
        <dbReference type="Pfam" id="PF01370"/>
    </source>
</evidence>
<evidence type="ECO:0000313" key="4">
    <source>
        <dbReference type="Proteomes" id="UP000077927"/>
    </source>
</evidence>
<dbReference type="EMBL" id="CP016023">
    <property type="protein sequence ID" value="ANJ74909.1"/>
    <property type="molecule type" value="Genomic_DNA"/>
</dbReference>
<dbReference type="KEGG" id="rin:ACS15_4332"/>
<dbReference type="Pfam" id="PF01370">
    <property type="entry name" value="Epimerase"/>
    <property type="match status" value="1"/>
</dbReference>
<reference evidence="5" key="3">
    <citation type="submission" date="2016-06" db="EMBL/GenBank/DDBJ databases">
        <authorList>
            <person name="Xu Y."/>
            <person name="Nagy A."/>
            <person name="Yan X."/>
            <person name="Kim S.W."/>
            <person name="Haley B."/>
            <person name="Liu N.T."/>
            <person name="Nou X."/>
        </authorList>
    </citation>
    <scope>NUCLEOTIDE SEQUENCE [LARGE SCALE GENOMIC DNA]</scope>
    <source>
        <strain evidence="5">ATCC 49129</strain>
    </source>
</reference>